<gene>
    <name evidence="3" type="ORF">GCM10010515_20210</name>
</gene>
<protein>
    <recommendedName>
        <fullName evidence="2">DUF4232 domain-containing protein</fullName>
    </recommendedName>
</protein>
<name>A0A918N971_9ACTN</name>
<evidence type="ECO:0000313" key="4">
    <source>
        <dbReference type="Proteomes" id="UP000645555"/>
    </source>
</evidence>
<dbReference type="Pfam" id="PF14016">
    <property type="entry name" value="DUF4232"/>
    <property type="match status" value="1"/>
</dbReference>
<feature type="domain" description="DUF4232" evidence="2">
    <location>
        <begin position="74"/>
        <end position="170"/>
    </location>
</feature>
<dbReference type="Proteomes" id="UP000645555">
    <property type="component" value="Unassembled WGS sequence"/>
</dbReference>
<sequence length="209" mass="21947">MIAIRPRPRAAAVVCLLLLAVSGCGLSEELDRERNPERRPTPTPSLAPPPMEVPSPPPEPAPGADVPVQSAQGCPPSGLRFAADEGDAAMGLRAMGLTVTNCSGDPVEVNGHPMVTVLDDEGEPFPEVRTVEGTDRVSMAPEDPGPEPFTLAPGESAHAGLYWRMHAQSGVYLDVALRKGGTTQTIRPPQPLDIGPDNVLGTTAWQPAE</sequence>
<proteinExistence type="predicted"/>
<accession>A0A918N971</accession>
<feature type="compositionally biased region" description="Pro residues" evidence="1">
    <location>
        <begin position="41"/>
        <end position="61"/>
    </location>
</feature>
<dbReference type="EMBL" id="BMWD01000005">
    <property type="protein sequence ID" value="GGX52834.1"/>
    <property type="molecule type" value="Genomic_DNA"/>
</dbReference>
<organism evidence="3 4">
    <name type="scientific">Streptomyces fructofermentans</name>
    <dbReference type="NCBI Taxonomy" id="152141"/>
    <lineage>
        <taxon>Bacteria</taxon>
        <taxon>Bacillati</taxon>
        <taxon>Actinomycetota</taxon>
        <taxon>Actinomycetes</taxon>
        <taxon>Kitasatosporales</taxon>
        <taxon>Streptomycetaceae</taxon>
        <taxon>Streptomyces</taxon>
    </lineage>
</organism>
<evidence type="ECO:0000313" key="3">
    <source>
        <dbReference type="EMBL" id="GGX52834.1"/>
    </source>
</evidence>
<keyword evidence="4" id="KW-1185">Reference proteome</keyword>
<reference evidence="3" key="1">
    <citation type="journal article" date="2014" name="Int. J. Syst. Evol. Microbiol.">
        <title>Complete genome sequence of Corynebacterium casei LMG S-19264T (=DSM 44701T), isolated from a smear-ripened cheese.</title>
        <authorList>
            <consortium name="US DOE Joint Genome Institute (JGI-PGF)"/>
            <person name="Walter F."/>
            <person name="Albersmeier A."/>
            <person name="Kalinowski J."/>
            <person name="Ruckert C."/>
        </authorList>
    </citation>
    <scope>NUCLEOTIDE SEQUENCE</scope>
    <source>
        <strain evidence="3">JCM 4956</strain>
    </source>
</reference>
<dbReference type="RefSeq" id="WP_190035052.1">
    <property type="nucleotide sequence ID" value="NZ_BMWD01000005.1"/>
</dbReference>
<dbReference type="AlphaFoldDB" id="A0A918N971"/>
<reference evidence="3" key="2">
    <citation type="submission" date="2020-09" db="EMBL/GenBank/DDBJ databases">
        <authorList>
            <person name="Sun Q."/>
            <person name="Ohkuma M."/>
        </authorList>
    </citation>
    <scope>NUCLEOTIDE SEQUENCE</scope>
    <source>
        <strain evidence="3">JCM 4956</strain>
    </source>
</reference>
<feature type="compositionally biased region" description="Polar residues" evidence="1">
    <location>
        <begin position="200"/>
        <end position="209"/>
    </location>
</feature>
<evidence type="ECO:0000259" key="2">
    <source>
        <dbReference type="Pfam" id="PF14016"/>
    </source>
</evidence>
<dbReference type="PROSITE" id="PS51257">
    <property type="entry name" value="PROKAR_LIPOPROTEIN"/>
    <property type="match status" value="1"/>
</dbReference>
<evidence type="ECO:0000256" key="1">
    <source>
        <dbReference type="SAM" id="MobiDB-lite"/>
    </source>
</evidence>
<feature type="region of interest" description="Disordered" evidence="1">
    <location>
        <begin position="183"/>
        <end position="209"/>
    </location>
</feature>
<feature type="compositionally biased region" description="Basic and acidic residues" evidence="1">
    <location>
        <begin position="29"/>
        <end position="40"/>
    </location>
</feature>
<dbReference type="InterPro" id="IPR025326">
    <property type="entry name" value="DUF4232"/>
</dbReference>
<comment type="caution">
    <text evidence="3">The sequence shown here is derived from an EMBL/GenBank/DDBJ whole genome shotgun (WGS) entry which is preliminary data.</text>
</comment>
<feature type="region of interest" description="Disordered" evidence="1">
    <location>
        <begin position="27"/>
        <end position="80"/>
    </location>
</feature>